<sequence length="462" mass="51207">MGKAMAPAATARNHGSTGRSLWKWGQSSNCDGDIISGLPDAILGTIISLLPTKEGARTQAISCRWRPLWRTAPLNLEVDRTLCPDPCERACASIVSRILSDHSGPARRFCCPSIHLDDEDDHALVDGWFRSLTNLQELDVSFVRRSPRPETDRALASSLLRVASTLVVAKIGGCNFSREIVPSSVFPRLKDLQLHYVSLSEEFVHGVLSGCRALESLLLWNIFAAGRIRISCISSPTLRSIGFSLCTGRAELVIEDTPRLERLLTPFAGSGGDTLQVTGAPKLEILGPLSPTVEVFQGMMPISLTNSMHTVKVLALTSGPQLNVVLDVLKCFPSLEKLYVILQKDFKMGVKHGSHHDPLDQVKCLGNHLTEMVLLNYYGCEQEVEFAKFFVLNAPVLKNIKFRVPKNYNNEWVAIQQRMLQVNNRASRDAEFEFRCGLDSFINYLAIHDLSLTDPFECLCSE</sequence>
<reference evidence="1" key="1">
    <citation type="submission" date="2021-05" db="EMBL/GenBank/DDBJ databases">
        <authorList>
            <person name="Scholz U."/>
            <person name="Mascher M."/>
            <person name="Fiebig A."/>
        </authorList>
    </citation>
    <scope>NUCLEOTIDE SEQUENCE [LARGE SCALE GENOMIC DNA]</scope>
</reference>
<dbReference type="Proteomes" id="UP001732700">
    <property type="component" value="Chromosome 6C"/>
</dbReference>
<reference evidence="1" key="2">
    <citation type="submission" date="2025-09" db="UniProtKB">
        <authorList>
            <consortium name="EnsemblPlants"/>
        </authorList>
    </citation>
    <scope>IDENTIFICATION</scope>
</reference>
<keyword evidence="2" id="KW-1185">Reference proteome</keyword>
<protein>
    <submittedName>
        <fullName evidence="1">Uncharacterized protein</fullName>
    </submittedName>
</protein>
<organism evidence="1 2">
    <name type="scientific">Avena sativa</name>
    <name type="common">Oat</name>
    <dbReference type="NCBI Taxonomy" id="4498"/>
    <lineage>
        <taxon>Eukaryota</taxon>
        <taxon>Viridiplantae</taxon>
        <taxon>Streptophyta</taxon>
        <taxon>Embryophyta</taxon>
        <taxon>Tracheophyta</taxon>
        <taxon>Spermatophyta</taxon>
        <taxon>Magnoliopsida</taxon>
        <taxon>Liliopsida</taxon>
        <taxon>Poales</taxon>
        <taxon>Poaceae</taxon>
        <taxon>BOP clade</taxon>
        <taxon>Pooideae</taxon>
        <taxon>Poodae</taxon>
        <taxon>Poeae</taxon>
        <taxon>Poeae Chloroplast Group 1 (Aveneae type)</taxon>
        <taxon>Aveninae</taxon>
        <taxon>Avena</taxon>
    </lineage>
</organism>
<evidence type="ECO:0000313" key="2">
    <source>
        <dbReference type="Proteomes" id="UP001732700"/>
    </source>
</evidence>
<accession>A0ACD5Z6V7</accession>
<proteinExistence type="predicted"/>
<name>A0ACD5Z6V7_AVESA</name>
<evidence type="ECO:0000313" key="1">
    <source>
        <dbReference type="EnsemblPlants" id="AVESA.00010b.r2.6CG1115480.2.CDS"/>
    </source>
</evidence>
<dbReference type="EnsemblPlants" id="AVESA.00010b.r2.6CG1115480.2">
    <property type="protein sequence ID" value="AVESA.00010b.r2.6CG1115480.2.CDS"/>
    <property type="gene ID" value="AVESA.00010b.r2.6CG1115480"/>
</dbReference>